<dbReference type="AlphaFoldDB" id="A0A6G4W612"/>
<gene>
    <name evidence="3" type="ORF">G6N73_02415</name>
</gene>
<feature type="domain" description="SpoVT-AbrB" evidence="2">
    <location>
        <begin position="1"/>
        <end position="46"/>
    </location>
</feature>
<comment type="caution">
    <text evidence="3">The sequence shown here is derived from an EMBL/GenBank/DDBJ whole genome shotgun (WGS) entry which is preliminary data.</text>
</comment>
<dbReference type="SMART" id="SM00966">
    <property type="entry name" value="SpoVT_AbrB"/>
    <property type="match status" value="1"/>
</dbReference>
<dbReference type="Gene3D" id="2.10.260.10">
    <property type="match status" value="1"/>
</dbReference>
<evidence type="ECO:0000259" key="2">
    <source>
        <dbReference type="PROSITE" id="PS51740"/>
    </source>
</evidence>
<keyword evidence="1 3" id="KW-0238">DNA-binding</keyword>
<dbReference type="RefSeq" id="WP_165022868.1">
    <property type="nucleotide sequence ID" value="NZ_JAAKZF010000002.1"/>
</dbReference>
<dbReference type="SUPFAM" id="SSF89447">
    <property type="entry name" value="AbrB/MazE/MraZ-like"/>
    <property type="match status" value="1"/>
</dbReference>
<protein>
    <submittedName>
        <fullName evidence="3">AbrB/MazE/SpoVT family DNA-binding domain-containing protein</fullName>
    </submittedName>
</protein>
<evidence type="ECO:0000256" key="1">
    <source>
        <dbReference type="PROSITE-ProRule" id="PRU01076"/>
    </source>
</evidence>
<dbReference type="PROSITE" id="PS51740">
    <property type="entry name" value="SPOVT_ABRB"/>
    <property type="match status" value="1"/>
</dbReference>
<accession>A0A6G4W612</accession>
<name>A0A6G4W612_9HYPH</name>
<dbReference type="Pfam" id="PF04014">
    <property type="entry name" value="MazE_antitoxin"/>
    <property type="match status" value="1"/>
</dbReference>
<dbReference type="GO" id="GO:0003677">
    <property type="term" value="F:DNA binding"/>
    <property type="evidence" value="ECO:0007669"/>
    <property type="project" value="UniProtKB-UniRule"/>
</dbReference>
<keyword evidence="4" id="KW-1185">Reference proteome</keyword>
<proteinExistence type="predicted"/>
<dbReference type="InterPro" id="IPR037914">
    <property type="entry name" value="SpoVT-AbrB_sf"/>
</dbReference>
<dbReference type="NCBIfam" id="TIGR01439">
    <property type="entry name" value="lp_hng_hel_AbrB"/>
    <property type="match status" value="1"/>
</dbReference>
<reference evidence="3 4" key="1">
    <citation type="submission" date="2020-02" db="EMBL/GenBank/DDBJ databases">
        <title>Genome sequence of strain CCNWXJ40-4.</title>
        <authorList>
            <person name="Gao J."/>
            <person name="Sun J."/>
        </authorList>
    </citation>
    <scope>NUCLEOTIDE SEQUENCE [LARGE SCALE GENOMIC DNA]</scope>
    <source>
        <strain evidence="3 4">CCNWXJ 40-4</strain>
    </source>
</reference>
<sequence length="93" mass="10543">MTTTRVSSKGQVVLPKAVRDAHGWMAGTELEVVDRASEVVLRPKAVHDSRFPPITLEEFKAMRPKVFGPPITDEEIREVVLREAARRYDAERD</sequence>
<dbReference type="EMBL" id="JAAKZF010000002">
    <property type="protein sequence ID" value="NGO50039.1"/>
    <property type="molecule type" value="Genomic_DNA"/>
</dbReference>
<evidence type="ECO:0000313" key="3">
    <source>
        <dbReference type="EMBL" id="NGO50039.1"/>
    </source>
</evidence>
<organism evidence="3 4">
    <name type="scientific">Allomesorhizobium camelthorni</name>
    <dbReference type="NCBI Taxonomy" id="475069"/>
    <lineage>
        <taxon>Bacteria</taxon>
        <taxon>Pseudomonadati</taxon>
        <taxon>Pseudomonadota</taxon>
        <taxon>Alphaproteobacteria</taxon>
        <taxon>Hyphomicrobiales</taxon>
        <taxon>Phyllobacteriaceae</taxon>
        <taxon>Allomesorhizobium</taxon>
    </lineage>
</organism>
<evidence type="ECO:0000313" key="4">
    <source>
        <dbReference type="Proteomes" id="UP001642900"/>
    </source>
</evidence>
<dbReference type="Proteomes" id="UP001642900">
    <property type="component" value="Unassembled WGS sequence"/>
</dbReference>
<dbReference type="InterPro" id="IPR007159">
    <property type="entry name" value="SpoVT-AbrB_dom"/>
</dbReference>